<evidence type="ECO:0000256" key="1">
    <source>
        <dbReference type="SAM" id="MobiDB-lite"/>
    </source>
</evidence>
<reference evidence="3 4" key="1">
    <citation type="submission" date="2019-05" db="EMBL/GenBank/DDBJ databases">
        <title>Another draft genome of Portunus trituberculatus and its Hox gene families provides insights of decapod evolution.</title>
        <authorList>
            <person name="Jeong J.-H."/>
            <person name="Song I."/>
            <person name="Kim S."/>
            <person name="Choi T."/>
            <person name="Kim D."/>
            <person name="Ryu S."/>
            <person name="Kim W."/>
        </authorList>
    </citation>
    <scope>NUCLEOTIDE SEQUENCE [LARGE SCALE GENOMIC DNA]</scope>
    <source>
        <tissue evidence="3">Muscle</tissue>
    </source>
</reference>
<evidence type="ECO:0000313" key="4">
    <source>
        <dbReference type="Proteomes" id="UP000324222"/>
    </source>
</evidence>
<protein>
    <submittedName>
        <fullName evidence="3">Uncharacterized protein</fullName>
    </submittedName>
</protein>
<feature type="transmembrane region" description="Helical" evidence="2">
    <location>
        <begin position="308"/>
        <end position="327"/>
    </location>
</feature>
<dbReference type="AlphaFoldDB" id="A0A5B7EYH7"/>
<feature type="transmembrane region" description="Helical" evidence="2">
    <location>
        <begin position="183"/>
        <end position="200"/>
    </location>
</feature>
<dbReference type="Proteomes" id="UP000324222">
    <property type="component" value="Unassembled WGS sequence"/>
</dbReference>
<name>A0A5B7EYH7_PORTR</name>
<keyword evidence="2" id="KW-0812">Transmembrane</keyword>
<feature type="transmembrane region" description="Helical" evidence="2">
    <location>
        <begin position="333"/>
        <end position="351"/>
    </location>
</feature>
<dbReference type="EMBL" id="VSRR010003969">
    <property type="protein sequence ID" value="MPC38079.1"/>
    <property type="molecule type" value="Genomic_DNA"/>
</dbReference>
<evidence type="ECO:0000256" key="2">
    <source>
        <dbReference type="SAM" id="Phobius"/>
    </source>
</evidence>
<proteinExistence type="predicted"/>
<keyword evidence="4" id="KW-1185">Reference proteome</keyword>
<comment type="caution">
    <text evidence="3">The sequence shown here is derived from an EMBL/GenBank/DDBJ whole genome shotgun (WGS) entry which is preliminary data.</text>
</comment>
<gene>
    <name evidence="3" type="ORF">E2C01_031580</name>
</gene>
<evidence type="ECO:0000313" key="3">
    <source>
        <dbReference type="EMBL" id="MPC38079.1"/>
    </source>
</evidence>
<organism evidence="3 4">
    <name type="scientific">Portunus trituberculatus</name>
    <name type="common">Swimming crab</name>
    <name type="synonym">Neptunus trituberculatus</name>
    <dbReference type="NCBI Taxonomy" id="210409"/>
    <lineage>
        <taxon>Eukaryota</taxon>
        <taxon>Metazoa</taxon>
        <taxon>Ecdysozoa</taxon>
        <taxon>Arthropoda</taxon>
        <taxon>Crustacea</taxon>
        <taxon>Multicrustacea</taxon>
        <taxon>Malacostraca</taxon>
        <taxon>Eumalacostraca</taxon>
        <taxon>Eucarida</taxon>
        <taxon>Decapoda</taxon>
        <taxon>Pleocyemata</taxon>
        <taxon>Brachyura</taxon>
        <taxon>Eubrachyura</taxon>
        <taxon>Portunoidea</taxon>
        <taxon>Portunidae</taxon>
        <taxon>Portuninae</taxon>
        <taxon>Portunus</taxon>
    </lineage>
</organism>
<sequence>MCARHTCSPVCATPRTNPTPVMNTHAQGIIPLLAAFRLLGGFPYAWRAAPGNAVTLNMSKMACAWTVAVVAAMVSFSLYSIVKWYSVLREDSLLQDVMLTYWSLLVMVLYLYIVAKARCLATVVRMFTAAAVGVRRCCWGVEDAPVLAAVLMVVTGTIVSLSRAELSEPNEVVSHIADRTADAAITTLLALLYALVKLVALEAEDTTRSLAQAAAIRPSWRGKGSAPAKHMAITATPGSPQRWATPHHASATNSPKSDDKEVFKTISSGAPPSGKCIPTSSTPAAIALHLLALDDILLEVVAYSGPPLLLLLLNTLCSTTMFLYKAITTNNSYYIGYITVLVGRMAQVVLIPDPLRKRRACQRLLCGLRLQNACETTLKEVRKRGEKGEEN</sequence>
<keyword evidence="2" id="KW-1133">Transmembrane helix</keyword>
<feature type="transmembrane region" description="Helical" evidence="2">
    <location>
        <begin position="101"/>
        <end position="124"/>
    </location>
</feature>
<feature type="region of interest" description="Disordered" evidence="1">
    <location>
        <begin position="221"/>
        <end position="262"/>
    </location>
</feature>
<accession>A0A5B7EYH7</accession>
<feature type="transmembrane region" description="Helical" evidence="2">
    <location>
        <begin position="144"/>
        <end position="163"/>
    </location>
</feature>
<keyword evidence="2" id="KW-0472">Membrane</keyword>
<feature type="transmembrane region" description="Helical" evidence="2">
    <location>
        <begin position="61"/>
        <end position="81"/>
    </location>
</feature>